<reference evidence="2 3" key="1">
    <citation type="journal article" date="2023" name="G3 (Bethesda)">
        <title>A haplotype-resolved chromosome-scale genome for Quercus rubra L. provides insights into the genetics of adaptive traits for red oak species.</title>
        <authorList>
            <person name="Kapoor B."/>
            <person name="Jenkins J."/>
            <person name="Schmutz J."/>
            <person name="Zhebentyayeva T."/>
            <person name="Kuelheim C."/>
            <person name="Coggeshall M."/>
            <person name="Heim C."/>
            <person name="Lasky J.R."/>
            <person name="Leites L."/>
            <person name="Islam-Faridi N."/>
            <person name="Romero-Severson J."/>
            <person name="DeLeo V.L."/>
            <person name="Lucas S.M."/>
            <person name="Lazic D."/>
            <person name="Gailing O."/>
            <person name="Carlson J."/>
            <person name="Staton M."/>
        </authorList>
    </citation>
    <scope>NUCLEOTIDE SEQUENCE [LARGE SCALE GENOMIC DNA]</scope>
    <source>
        <strain evidence="2">Pseudo-F2</strain>
    </source>
</reference>
<proteinExistence type="predicted"/>
<gene>
    <name evidence="2" type="ORF">RGQ29_016962</name>
</gene>
<organism evidence="2 3">
    <name type="scientific">Quercus rubra</name>
    <name type="common">Northern red oak</name>
    <name type="synonym">Quercus borealis</name>
    <dbReference type="NCBI Taxonomy" id="3512"/>
    <lineage>
        <taxon>Eukaryota</taxon>
        <taxon>Viridiplantae</taxon>
        <taxon>Streptophyta</taxon>
        <taxon>Embryophyta</taxon>
        <taxon>Tracheophyta</taxon>
        <taxon>Spermatophyta</taxon>
        <taxon>Magnoliopsida</taxon>
        <taxon>eudicotyledons</taxon>
        <taxon>Gunneridae</taxon>
        <taxon>Pentapetalae</taxon>
        <taxon>rosids</taxon>
        <taxon>fabids</taxon>
        <taxon>Fagales</taxon>
        <taxon>Fagaceae</taxon>
        <taxon>Quercus</taxon>
    </lineage>
</organism>
<dbReference type="EMBL" id="JAXUIC010000004">
    <property type="protein sequence ID" value="KAK4592637.1"/>
    <property type="molecule type" value="Genomic_DNA"/>
</dbReference>
<evidence type="ECO:0000259" key="1">
    <source>
        <dbReference type="PROSITE" id="PS51153"/>
    </source>
</evidence>
<name>A0AAN7FGU8_QUERU</name>
<dbReference type="AlphaFoldDB" id="A0AAN7FGU8"/>
<feature type="domain" description="RPW8" evidence="1">
    <location>
        <begin position="1"/>
        <end position="107"/>
    </location>
</feature>
<keyword evidence="3" id="KW-1185">Reference proteome</keyword>
<comment type="caution">
    <text evidence="2">The sequence shown here is derived from an EMBL/GenBank/DDBJ whole genome shotgun (WGS) entry which is preliminary data.</text>
</comment>
<evidence type="ECO:0000313" key="3">
    <source>
        <dbReference type="Proteomes" id="UP001324115"/>
    </source>
</evidence>
<sequence>MAGGAALGAVFGEGFAVFHYTVKDVGSKALMFKQPFLKGPESKLGGLAPTVNDINRLSEQLDLPQVETKSLIEQMKKGKKLVHKWIQSGRQSLKIGLQWENAQELSL</sequence>
<accession>A0AAN7FGU8</accession>
<dbReference type="PROSITE" id="PS51153">
    <property type="entry name" value="RPW8"/>
    <property type="match status" value="1"/>
</dbReference>
<dbReference type="InterPro" id="IPR008808">
    <property type="entry name" value="Powdery_mildew-R_dom"/>
</dbReference>
<dbReference type="Proteomes" id="UP001324115">
    <property type="component" value="Unassembled WGS sequence"/>
</dbReference>
<dbReference type="Pfam" id="PF05659">
    <property type="entry name" value="RPW8"/>
    <property type="match status" value="1"/>
</dbReference>
<protein>
    <recommendedName>
        <fullName evidence="1">RPW8 domain-containing protein</fullName>
    </recommendedName>
</protein>
<evidence type="ECO:0000313" key="2">
    <source>
        <dbReference type="EMBL" id="KAK4592637.1"/>
    </source>
</evidence>